<feature type="domain" description="PiggyBac transposable element-derived protein" evidence="1">
    <location>
        <begin position="54"/>
        <end position="111"/>
    </location>
</feature>
<name>A0A177BE75_9BILA</name>
<comment type="caution">
    <text evidence="2">The sequence shown here is derived from an EMBL/GenBank/DDBJ whole genome shotgun (WGS) entry which is preliminary data.</text>
</comment>
<sequence length="155" mass="18223">MDNWFTSIPLAFDLWEKKLTMCGTIRVNKKEFAAFFIYSKNREPRRIVNVISTKHDNEKKKPHIILFYNETKGGVDALDYLCNEYNVKRGSRRWPYSLFQGILNILAVNNYIVYSSGNEHVPRRMYLRELGKSLCHNHVILRSQSLNNSIELLPV</sequence>
<dbReference type="OrthoDB" id="6143638at2759"/>
<dbReference type="AlphaFoldDB" id="A0A177BE75"/>
<dbReference type="Proteomes" id="UP000078046">
    <property type="component" value="Unassembled WGS sequence"/>
</dbReference>
<dbReference type="EMBL" id="LWCA01000018">
    <property type="protein sequence ID" value="OAF71871.1"/>
    <property type="molecule type" value="Genomic_DNA"/>
</dbReference>
<dbReference type="InterPro" id="IPR029526">
    <property type="entry name" value="PGBD"/>
</dbReference>
<gene>
    <name evidence="2" type="ORF">A3Q56_00369</name>
</gene>
<evidence type="ECO:0000313" key="3">
    <source>
        <dbReference type="Proteomes" id="UP000078046"/>
    </source>
</evidence>
<keyword evidence="3" id="KW-1185">Reference proteome</keyword>
<reference evidence="2 3" key="1">
    <citation type="submission" date="2016-04" db="EMBL/GenBank/DDBJ databases">
        <title>The genome of Intoshia linei affirms orthonectids as highly simplified spiralians.</title>
        <authorList>
            <person name="Mikhailov K.V."/>
            <person name="Slusarev G.S."/>
            <person name="Nikitin M.A."/>
            <person name="Logacheva M.D."/>
            <person name="Penin A."/>
            <person name="Aleoshin V."/>
            <person name="Panchin Y.V."/>
        </authorList>
    </citation>
    <scope>NUCLEOTIDE SEQUENCE [LARGE SCALE GENOMIC DNA]</scope>
    <source>
        <strain evidence="2">Intl2013</strain>
        <tissue evidence="2">Whole animal</tissue>
    </source>
</reference>
<dbReference type="PANTHER" id="PTHR46599:SF6">
    <property type="entry name" value="DUAL SPECIFICITY PHOSPHATASE 26"/>
    <property type="match status" value="1"/>
</dbReference>
<dbReference type="Pfam" id="PF13843">
    <property type="entry name" value="DDE_Tnp_1_7"/>
    <property type="match status" value="1"/>
</dbReference>
<proteinExistence type="predicted"/>
<evidence type="ECO:0000313" key="2">
    <source>
        <dbReference type="EMBL" id="OAF71871.1"/>
    </source>
</evidence>
<organism evidence="2 3">
    <name type="scientific">Intoshia linei</name>
    <dbReference type="NCBI Taxonomy" id="1819745"/>
    <lineage>
        <taxon>Eukaryota</taxon>
        <taxon>Metazoa</taxon>
        <taxon>Spiralia</taxon>
        <taxon>Lophotrochozoa</taxon>
        <taxon>Mesozoa</taxon>
        <taxon>Orthonectida</taxon>
        <taxon>Rhopaluridae</taxon>
        <taxon>Intoshia</taxon>
    </lineage>
</organism>
<protein>
    <recommendedName>
        <fullName evidence="1">PiggyBac transposable element-derived protein domain-containing protein</fullName>
    </recommendedName>
</protein>
<evidence type="ECO:0000259" key="1">
    <source>
        <dbReference type="Pfam" id="PF13843"/>
    </source>
</evidence>
<dbReference type="PANTHER" id="PTHR46599">
    <property type="entry name" value="PIGGYBAC TRANSPOSABLE ELEMENT-DERIVED PROTEIN 4"/>
    <property type="match status" value="1"/>
</dbReference>
<accession>A0A177BE75</accession>